<keyword evidence="4" id="KW-1185">Reference proteome</keyword>
<sequence length="227" mass="25298">MYDHIGPLLRYAPDLVVAFWINGTTNAELYKIRFLFLPEMEVEECGAPVAHTSVEAVARNKSTLSMSAKRLRQRFHFPQSQRLNSEGSESSSQAITPPEPARSFTFTEQRNKGKAADNFSEQLLEAMHNGDVFAMESIIGKRMSDKQFNRSATGAGFANKRVIPLINHTPLELAVRNQCPEMIFLLKSCGADVNIVDRQGNSILMLALRENPLNWNCILALLSSGAQ</sequence>
<gene>
    <name evidence="3" type="ORF">GPUH_LOCUS3101</name>
</gene>
<keyword evidence="1" id="KW-0040">ANK repeat</keyword>
<reference evidence="5" key="1">
    <citation type="submission" date="2016-06" db="UniProtKB">
        <authorList>
            <consortium name="WormBaseParasite"/>
        </authorList>
    </citation>
    <scope>IDENTIFICATION</scope>
</reference>
<evidence type="ECO:0000256" key="2">
    <source>
        <dbReference type="SAM" id="MobiDB-lite"/>
    </source>
</evidence>
<feature type="region of interest" description="Disordered" evidence="2">
    <location>
        <begin position="77"/>
        <end position="101"/>
    </location>
</feature>
<dbReference type="EMBL" id="UYRT01005060">
    <property type="protein sequence ID" value="VDK37842.1"/>
    <property type="molecule type" value="Genomic_DNA"/>
</dbReference>
<accession>A0A183D310</accession>
<dbReference type="OrthoDB" id="269822at2759"/>
<dbReference type="InterPro" id="IPR036770">
    <property type="entry name" value="Ankyrin_rpt-contain_sf"/>
</dbReference>
<evidence type="ECO:0000313" key="3">
    <source>
        <dbReference type="EMBL" id="VDK37842.1"/>
    </source>
</evidence>
<name>A0A183D310_9BILA</name>
<dbReference type="WBParaSite" id="GPUH_0000310601-mRNA-1">
    <property type="protein sequence ID" value="GPUH_0000310601-mRNA-1"/>
    <property type="gene ID" value="GPUH_0000310601"/>
</dbReference>
<feature type="compositionally biased region" description="Polar residues" evidence="2">
    <location>
        <begin position="78"/>
        <end position="95"/>
    </location>
</feature>
<proteinExistence type="predicted"/>
<organism evidence="5">
    <name type="scientific">Gongylonema pulchrum</name>
    <dbReference type="NCBI Taxonomy" id="637853"/>
    <lineage>
        <taxon>Eukaryota</taxon>
        <taxon>Metazoa</taxon>
        <taxon>Ecdysozoa</taxon>
        <taxon>Nematoda</taxon>
        <taxon>Chromadorea</taxon>
        <taxon>Rhabditida</taxon>
        <taxon>Spirurina</taxon>
        <taxon>Spiruromorpha</taxon>
        <taxon>Spiruroidea</taxon>
        <taxon>Gongylonematidae</taxon>
        <taxon>Gongylonema</taxon>
    </lineage>
</organism>
<dbReference type="SUPFAM" id="SSF48403">
    <property type="entry name" value="Ankyrin repeat"/>
    <property type="match status" value="1"/>
</dbReference>
<reference evidence="3 4" key="2">
    <citation type="submission" date="2018-11" db="EMBL/GenBank/DDBJ databases">
        <authorList>
            <consortium name="Pathogen Informatics"/>
        </authorList>
    </citation>
    <scope>NUCLEOTIDE SEQUENCE [LARGE SCALE GENOMIC DNA]</scope>
</reference>
<dbReference type="AlphaFoldDB" id="A0A183D310"/>
<evidence type="ECO:0000313" key="4">
    <source>
        <dbReference type="Proteomes" id="UP000271098"/>
    </source>
</evidence>
<dbReference type="Pfam" id="PF00023">
    <property type="entry name" value="Ank"/>
    <property type="match status" value="1"/>
</dbReference>
<dbReference type="Proteomes" id="UP000271098">
    <property type="component" value="Unassembled WGS sequence"/>
</dbReference>
<dbReference type="InterPro" id="IPR002110">
    <property type="entry name" value="Ankyrin_rpt"/>
</dbReference>
<dbReference type="PROSITE" id="PS50088">
    <property type="entry name" value="ANK_REPEAT"/>
    <property type="match status" value="1"/>
</dbReference>
<evidence type="ECO:0000256" key="1">
    <source>
        <dbReference type="PROSITE-ProRule" id="PRU00023"/>
    </source>
</evidence>
<feature type="repeat" description="ANK" evidence="1">
    <location>
        <begin position="166"/>
        <end position="198"/>
    </location>
</feature>
<evidence type="ECO:0000313" key="5">
    <source>
        <dbReference type="WBParaSite" id="GPUH_0000310601-mRNA-1"/>
    </source>
</evidence>
<dbReference type="Gene3D" id="1.25.40.20">
    <property type="entry name" value="Ankyrin repeat-containing domain"/>
    <property type="match status" value="1"/>
</dbReference>
<protein>
    <submittedName>
        <fullName evidence="5">ANK_REP_REGION domain-containing protein</fullName>
    </submittedName>
</protein>